<evidence type="ECO:0000256" key="4">
    <source>
        <dbReference type="ARBA" id="ARBA00022723"/>
    </source>
</evidence>
<keyword evidence="6 9" id="KW-0378">Hydrolase</keyword>
<dbReference type="Proteomes" id="UP001497525">
    <property type="component" value="Unassembled WGS sequence"/>
</dbReference>
<comment type="similarity">
    <text evidence="2 9">Belongs to the pyrimidine 5'-nucleotidase family.</text>
</comment>
<evidence type="ECO:0000313" key="11">
    <source>
        <dbReference type="Proteomes" id="UP001497525"/>
    </source>
</evidence>
<evidence type="ECO:0000256" key="6">
    <source>
        <dbReference type="ARBA" id="ARBA00022801"/>
    </source>
</evidence>
<dbReference type="InterPro" id="IPR036412">
    <property type="entry name" value="HAD-like_sf"/>
</dbReference>
<dbReference type="FunFam" id="1.10.150.340:FF:000001">
    <property type="entry name" value="Cytosolic 5-nucleotidase 3-like"/>
    <property type="match status" value="1"/>
</dbReference>
<dbReference type="Gene3D" id="1.10.150.340">
    <property type="entry name" value="Pyrimidine 5'-nucleotidase (UMPH-1), N-terminal domain"/>
    <property type="match status" value="1"/>
</dbReference>
<comment type="caution">
    <text evidence="10">The sequence shown here is derived from an EMBL/GenBank/DDBJ whole genome shotgun (WGS) entry which is preliminary data.</text>
</comment>
<keyword evidence="7" id="KW-0460">Magnesium</keyword>
<evidence type="ECO:0000313" key="10">
    <source>
        <dbReference type="EMBL" id="CAL5141054.1"/>
    </source>
</evidence>
<name>A0AAV2U018_CALDB</name>
<comment type="catalytic activity">
    <reaction evidence="1 9">
        <text>a ribonucleoside 5'-phosphate + H2O = a ribonucleoside + phosphate</text>
        <dbReference type="Rhea" id="RHEA:12484"/>
        <dbReference type="ChEBI" id="CHEBI:15377"/>
        <dbReference type="ChEBI" id="CHEBI:18254"/>
        <dbReference type="ChEBI" id="CHEBI:43474"/>
        <dbReference type="ChEBI" id="CHEBI:58043"/>
        <dbReference type="EC" id="3.1.3.5"/>
    </reaction>
</comment>
<sequence>MSQGLTAALLGYGSGLGNHRVILPQPEKLDAKLNGLISGGIDSLQVICDFDQTLSKYQHEGSRVPVSHGALFSCPGLPVEERDKLAKFVKYYTPIEKNLEMSVAEKCPYMVEYWSLAHELLIKNRLHRSEMESVVKASGIYLRDDAPEFMRLLRAHSVPLLIFSAGVGNVIEQILDQFDLCSENVKVIANFMDFDQDGYLVGFQDPLIHSLNKTLENVQNSDFCQDLVSHRPCVLLIGDSVNDVHMIEEKFFGGCGSCTIVRIGFLNELVSERLEKYKSAFDVVVLEDETFDVPLMILNRMIQAS</sequence>
<evidence type="ECO:0000256" key="7">
    <source>
        <dbReference type="ARBA" id="ARBA00022842"/>
    </source>
</evidence>
<dbReference type="SFLD" id="SFLDG01128">
    <property type="entry name" value="C1.4:_5'-Nucleotidase_Like"/>
    <property type="match status" value="1"/>
</dbReference>
<evidence type="ECO:0000256" key="3">
    <source>
        <dbReference type="ARBA" id="ARBA00012643"/>
    </source>
</evidence>
<keyword evidence="4" id="KW-0479">Metal-binding</keyword>
<comment type="subcellular location">
    <subcellularLocation>
        <location evidence="9">Cytoplasm</location>
    </subcellularLocation>
</comment>
<dbReference type="EMBL" id="CAXLJL010000822">
    <property type="protein sequence ID" value="CAL5141054.1"/>
    <property type="molecule type" value="Genomic_DNA"/>
</dbReference>
<dbReference type="AlphaFoldDB" id="A0AAV2U018"/>
<dbReference type="PANTHER" id="PTHR13045:SF0">
    <property type="entry name" value="7-METHYLGUANOSINE PHOSPHATE-SPECIFIC 5'-NUCLEOTIDASE"/>
    <property type="match status" value="1"/>
</dbReference>
<dbReference type="GO" id="GO:0009117">
    <property type="term" value="P:nucleotide metabolic process"/>
    <property type="evidence" value="ECO:0007669"/>
    <property type="project" value="UniProtKB-KW"/>
</dbReference>
<accession>A0AAV2U018</accession>
<dbReference type="SUPFAM" id="SSF56784">
    <property type="entry name" value="HAD-like"/>
    <property type="match status" value="1"/>
</dbReference>
<evidence type="ECO:0000256" key="5">
    <source>
        <dbReference type="ARBA" id="ARBA00022741"/>
    </source>
</evidence>
<keyword evidence="5 9" id="KW-0547">Nucleotide-binding</keyword>
<dbReference type="Gene3D" id="3.40.50.1000">
    <property type="entry name" value="HAD superfamily/HAD-like"/>
    <property type="match status" value="1"/>
</dbReference>
<reference evidence="10" key="1">
    <citation type="submission" date="2024-06" db="EMBL/GenBank/DDBJ databases">
        <authorList>
            <person name="Liu X."/>
            <person name="Lenzi L."/>
            <person name="Haldenby T S."/>
            <person name="Uol C."/>
        </authorList>
    </citation>
    <scope>NUCLEOTIDE SEQUENCE</scope>
</reference>
<evidence type="ECO:0000256" key="8">
    <source>
        <dbReference type="ARBA" id="ARBA00023080"/>
    </source>
</evidence>
<dbReference type="GO" id="GO:0008253">
    <property type="term" value="F:5'-nucleotidase activity"/>
    <property type="evidence" value="ECO:0007669"/>
    <property type="project" value="UniProtKB-EC"/>
</dbReference>
<dbReference type="SFLD" id="SFLDS00003">
    <property type="entry name" value="Haloacid_Dehalogenase"/>
    <property type="match status" value="1"/>
</dbReference>
<gene>
    <name evidence="10" type="ORF">CDAUBV1_LOCUS16336</name>
</gene>
<dbReference type="NCBIfam" id="TIGR01544">
    <property type="entry name" value="HAD-SF-IE"/>
    <property type="match status" value="1"/>
</dbReference>
<dbReference type="Pfam" id="PF05822">
    <property type="entry name" value="UMPH-1"/>
    <property type="match status" value="1"/>
</dbReference>
<protein>
    <recommendedName>
        <fullName evidence="3 9">5'-nucleotidase</fullName>
        <ecNumber evidence="3 9">3.1.3.5</ecNumber>
    </recommendedName>
</protein>
<evidence type="ECO:0000256" key="2">
    <source>
        <dbReference type="ARBA" id="ARBA00008389"/>
    </source>
</evidence>
<dbReference type="PANTHER" id="PTHR13045">
    <property type="entry name" value="5'-NUCLEOTIDASE"/>
    <property type="match status" value="1"/>
</dbReference>
<dbReference type="InterPro" id="IPR006434">
    <property type="entry name" value="Pyrimidine_nucleotidase_eu"/>
</dbReference>
<proteinExistence type="inferred from homology"/>
<dbReference type="GO" id="GO:0000287">
    <property type="term" value="F:magnesium ion binding"/>
    <property type="evidence" value="ECO:0007669"/>
    <property type="project" value="InterPro"/>
</dbReference>
<dbReference type="GO" id="GO:0005737">
    <property type="term" value="C:cytoplasm"/>
    <property type="evidence" value="ECO:0007669"/>
    <property type="project" value="UniProtKB-SubCell"/>
</dbReference>
<keyword evidence="8 9" id="KW-0546">Nucleotide metabolism</keyword>
<organism evidence="10 11">
    <name type="scientific">Calicophoron daubneyi</name>
    <name type="common">Rumen fluke</name>
    <name type="synonym">Paramphistomum daubneyi</name>
    <dbReference type="NCBI Taxonomy" id="300641"/>
    <lineage>
        <taxon>Eukaryota</taxon>
        <taxon>Metazoa</taxon>
        <taxon>Spiralia</taxon>
        <taxon>Lophotrochozoa</taxon>
        <taxon>Platyhelminthes</taxon>
        <taxon>Trematoda</taxon>
        <taxon>Digenea</taxon>
        <taxon>Plagiorchiida</taxon>
        <taxon>Pronocephalata</taxon>
        <taxon>Paramphistomoidea</taxon>
        <taxon>Paramphistomidae</taxon>
        <taxon>Calicophoron</taxon>
    </lineage>
</organism>
<evidence type="ECO:0000256" key="1">
    <source>
        <dbReference type="ARBA" id="ARBA00000815"/>
    </source>
</evidence>
<evidence type="ECO:0000256" key="9">
    <source>
        <dbReference type="RuleBase" id="RU361276"/>
    </source>
</evidence>
<keyword evidence="9" id="KW-0963">Cytoplasm</keyword>
<dbReference type="GO" id="GO:0000166">
    <property type="term" value="F:nucleotide binding"/>
    <property type="evidence" value="ECO:0007669"/>
    <property type="project" value="UniProtKB-KW"/>
</dbReference>
<dbReference type="EC" id="3.1.3.5" evidence="3 9"/>
<dbReference type="InterPro" id="IPR023214">
    <property type="entry name" value="HAD_sf"/>
</dbReference>